<dbReference type="InterPro" id="IPR013763">
    <property type="entry name" value="Cyclin-like_dom"/>
</dbReference>
<keyword evidence="2 4" id="KW-0195">Cyclin</keyword>
<evidence type="ECO:0000256" key="1">
    <source>
        <dbReference type="ARBA" id="ARBA00022618"/>
    </source>
</evidence>
<comment type="similarity">
    <text evidence="4">Belongs to the cyclin family.</text>
</comment>
<sequence length="325" mass="36921">MQPSNIRNEPRPQVCARIHRRALGDVRSKHNSLSMSSQKENIPPNVEISTKVEICSPERLGDSSDPQDAYDFDLEVYSCLKHNEIVRQPAHSLFQNQSSIKPRMRAIVIDWLVDVHKKLKLHTDTLFTAVDIIDLFLSAKDFDKHNLQRLGCAALLIASKSEEINAPDADDFVFFSRNSFSIKDLHETEAEVMKALDFRVNPIHSSYFLKRFLRIADTTLEISMLAHFINEMILLDNEMIGVCPSLRASAVLCLSLSLKKGGGQWTSELQRNTGYSMNQLRPVISKILKAIHYAESAKLLAIVRKYSVDAVCRISETLFPDEFVY</sequence>
<dbReference type="GeneID" id="94829182"/>
<dbReference type="InterPro" id="IPR006671">
    <property type="entry name" value="Cyclin_N"/>
</dbReference>
<evidence type="ECO:0000256" key="4">
    <source>
        <dbReference type="RuleBase" id="RU000383"/>
    </source>
</evidence>
<dbReference type="Proteomes" id="UP000179807">
    <property type="component" value="Unassembled WGS sequence"/>
</dbReference>
<dbReference type="EMBL" id="MLAK01001038">
    <property type="protein sequence ID" value="OHS98745.1"/>
    <property type="molecule type" value="Genomic_DNA"/>
</dbReference>
<evidence type="ECO:0000313" key="7">
    <source>
        <dbReference type="EMBL" id="OHS98745.1"/>
    </source>
</evidence>
<dbReference type="PANTHER" id="PTHR10177">
    <property type="entry name" value="CYCLINS"/>
    <property type="match status" value="1"/>
</dbReference>
<organism evidence="7 8">
    <name type="scientific">Tritrichomonas foetus</name>
    <dbReference type="NCBI Taxonomy" id="1144522"/>
    <lineage>
        <taxon>Eukaryota</taxon>
        <taxon>Metamonada</taxon>
        <taxon>Parabasalia</taxon>
        <taxon>Tritrichomonadida</taxon>
        <taxon>Tritrichomonadidae</taxon>
        <taxon>Tritrichomonas</taxon>
    </lineage>
</organism>
<dbReference type="InterPro" id="IPR004367">
    <property type="entry name" value="Cyclin_C-dom"/>
</dbReference>
<dbReference type="AlphaFoldDB" id="A0A1J4JJF9"/>
<dbReference type="InterPro" id="IPR036915">
    <property type="entry name" value="Cyclin-like_sf"/>
</dbReference>
<dbReference type="GO" id="GO:0051301">
    <property type="term" value="P:cell division"/>
    <property type="evidence" value="ECO:0007669"/>
    <property type="project" value="UniProtKB-KW"/>
</dbReference>
<evidence type="ECO:0000256" key="2">
    <source>
        <dbReference type="ARBA" id="ARBA00023127"/>
    </source>
</evidence>
<keyword evidence="3" id="KW-0131">Cell cycle</keyword>
<dbReference type="Pfam" id="PF00134">
    <property type="entry name" value="Cyclin_N"/>
    <property type="match status" value="1"/>
</dbReference>
<keyword evidence="1" id="KW-0132">Cell division</keyword>
<evidence type="ECO:0000256" key="3">
    <source>
        <dbReference type="ARBA" id="ARBA00023306"/>
    </source>
</evidence>
<dbReference type="SMART" id="SM01332">
    <property type="entry name" value="Cyclin_C"/>
    <property type="match status" value="1"/>
</dbReference>
<protein>
    <submittedName>
        <fullName evidence="7">G2/mitotic-specific cyclin-B2</fullName>
    </submittedName>
</protein>
<accession>A0A1J4JJF9</accession>
<evidence type="ECO:0000259" key="6">
    <source>
        <dbReference type="SMART" id="SM01332"/>
    </source>
</evidence>
<dbReference type="FunFam" id="1.10.472.10:FF:000001">
    <property type="entry name" value="G2/mitotic-specific cyclin"/>
    <property type="match status" value="1"/>
</dbReference>
<dbReference type="Gene3D" id="1.10.472.10">
    <property type="entry name" value="Cyclin-like"/>
    <property type="match status" value="2"/>
</dbReference>
<dbReference type="Pfam" id="PF02984">
    <property type="entry name" value="Cyclin_C"/>
    <property type="match status" value="1"/>
</dbReference>
<dbReference type="SUPFAM" id="SSF47954">
    <property type="entry name" value="Cyclin-like"/>
    <property type="match status" value="2"/>
</dbReference>
<dbReference type="InterPro" id="IPR039361">
    <property type="entry name" value="Cyclin"/>
</dbReference>
<dbReference type="VEuPathDB" id="TrichDB:TRFO_08758"/>
<evidence type="ECO:0000313" key="8">
    <source>
        <dbReference type="Proteomes" id="UP000179807"/>
    </source>
</evidence>
<gene>
    <name evidence="7" type="primary">CCNB2</name>
    <name evidence="7" type="ORF">TRFO_08758</name>
</gene>
<comment type="caution">
    <text evidence="7">The sequence shown here is derived from an EMBL/GenBank/DDBJ whole genome shotgun (WGS) entry which is preliminary data.</text>
</comment>
<feature type="domain" description="Cyclin-like" evidence="5">
    <location>
        <begin position="110"/>
        <end position="194"/>
    </location>
</feature>
<evidence type="ECO:0000259" key="5">
    <source>
        <dbReference type="SMART" id="SM00385"/>
    </source>
</evidence>
<proteinExistence type="inferred from homology"/>
<dbReference type="RefSeq" id="XP_068351882.1">
    <property type="nucleotide sequence ID" value="XM_068494478.1"/>
</dbReference>
<feature type="domain" description="Cyclin-like" evidence="5">
    <location>
        <begin position="207"/>
        <end position="289"/>
    </location>
</feature>
<keyword evidence="8" id="KW-1185">Reference proteome</keyword>
<dbReference type="SMART" id="SM00385">
    <property type="entry name" value="CYCLIN"/>
    <property type="match status" value="2"/>
</dbReference>
<reference evidence="7" key="1">
    <citation type="submission" date="2016-10" db="EMBL/GenBank/DDBJ databases">
        <authorList>
            <person name="Benchimol M."/>
            <person name="Almeida L.G."/>
            <person name="Vasconcelos A.T."/>
            <person name="Perreira-Neves A."/>
            <person name="Rosa I.A."/>
            <person name="Tasca T."/>
            <person name="Bogo M.R."/>
            <person name="de Souza W."/>
        </authorList>
    </citation>
    <scope>NUCLEOTIDE SEQUENCE [LARGE SCALE GENOMIC DNA]</scope>
    <source>
        <strain evidence="7">K</strain>
    </source>
</reference>
<feature type="domain" description="Cyclin C-terminal" evidence="6">
    <location>
        <begin position="203"/>
        <end position="320"/>
    </location>
</feature>
<name>A0A1J4JJF9_9EUKA</name>
<dbReference type="OrthoDB" id="5590282at2759"/>